<sequence length="138" mass="14676">MSWGQWGRVLVAAVVLGWVLLAPPTFRVESTGDTVSCQSLGTAWREPVDLADRLPSDQLDAVEHVVAEVPGTDLSAAADRLRAACRDARQDRQTLLIVVLAVVIGALVIDRTRPRGSGSRPAAEQDAAPRAAATTKEP</sequence>
<keyword evidence="4" id="KW-1185">Reference proteome</keyword>
<dbReference type="EMBL" id="BJUA01000029">
    <property type="protein sequence ID" value="GEK19434.1"/>
    <property type="molecule type" value="Genomic_DNA"/>
</dbReference>
<gene>
    <name evidence="3" type="ORF">CPE01_31670</name>
</gene>
<keyword evidence="2" id="KW-0812">Transmembrane</keyword>
<keyword evidence="2" id="KW-1133">Transmembrane helix</keyword>
<evidence type="ECO:0000256" key="1">
    <source>
        <dbReference type="SAM" id="MobiDB-lite"/>
    </source>
</evidence>
<organism evidence="3 4">
    <name type="scientific">Cellulomonas persica</name>
    <dbReference type="NCBI Taxonomy" id="76861"/>
    <lineage>
        <taxon>Bacteria</taxon>
        <taxon>Bacillati</taxon>
        <taxon>Actinomycetota</taxon>
        <taxon>Actinomycetes</taxon>
        <taxon>Micrococcales</taxon>
        <taxon>Cellulomonadaceae</taxon>
        <taxon>Cellulomonas</taxon>
    </lineage>
</organism>
<evidence type="ECO:0000256" key="2">
    <source>
        <dbReference type="SAM" id="Phobius"/>
    </source>
</evidence>
<accession>A0A510UXM2</accession>
<name>A0A510UXM2_9CELL</name>
<evidence type="ECO:0000313" key="3">
    <source>
        <dbReference type="EMBL" id="GEK19434.1"/>
    </source>
</evidence>
<feature type="region of interest" description="Disordered" evidence="1">
    <location>
        <begin position="113"/>
        <end position="138"/>
    </location>
</feature>
<reference evidence="3 4" key="1">
    <citation type="submission" date="2019-07" db="EMBL/GenBank/DDBJ databases">
        <title>Whole genome shotgun sequence of Cellulomonas persica NBRC 101101.</title>
        <authorList>
            <person name="Hosoyama A."/>
            <person name="Uohara A."/>
            <person name="Ohji S."/>
            <person name="Ichikawa N."/>
        </authorList>
    </citation>
    <scope>NUCLEOTIDE SEQUENCE [LARGE SCALE GENOMIC DNA]</scope>
    <source>
        <strain evidence="3 4">NBRC 101101</strain>
    </source>
</reference>
<comment type="caution">
    <text evidence="3">The sequence shown here is derived from an EMBL/GenBank/DDBJ whole genome shotgun (WGS) entry which is preliminary data.</text>
</comment>
<dbReference type="AlphaFoldDB" id="A0A510UXM2"/>
<protein>
    <submittedName>
        <fullName evidence="3">Uncharacterized protein</fullName>
    </submittedName>
</protein>
<proteinExistence type="predicted"/>
<dbReference type="Proteomes" id="UP000321386">
    <property type="component" value="Unassembled WGS sequence"/>
</dbReference>
<feature type="transmembrane region" description="Helical" evidence="2">
    <location>
        <begin position="94"/>
        <end position="110"/>
    </location>
</feature>
<keyword evidence="2" id="KW-0472">Membrane</keyword>
<feature type="compositionally biased region" description="Low complexity" evidence="1">
    <location>
        <begin position="122"/>
        <end position="138"/>
    </location>
</feature>
<evidence type="ECO:0000313" key="4">
    <source>
        <dbReference type="Proteomes" id="UP000321386"/>
    </source>
</evidence>
<dbReference type="RefSeq" id="WP_146807793.1">
    <property type="nucleotide sequence ID" value="NZ_BJUA01000029.1"/>
</dbReference>